<evidence type="ECO:0000313" key="3">
    <source>
        <dbReference type="Proteomes" id="UP000199170"/>
    </source>
</evidence>
<protein>
    <submittedName>
        <fullName evidence="2">AMP-binding enzyme</fullName>
    </submittedName>
</protein>
<accession>A0A1H3GIG3</accession>
<dbReference type="AlphaFoldDB" id="A0A1H3GIG3"/>
<dbReference type="STRING" id="660517.SAMN04487946_105176"/>
<dbReference type="Proteomes" id="UP000199170">
    <property type="component" value="Unassembled WGS sequence"/>
</dbReference>
<dbReference type="InterPro" id="IPR042099">
    <property type="entry name" value="ANL_N_sf"/>
</dbReference>
<dbReference type="SUPFAM" id="SSF56801">
    <property type="entry name" value="Acetyl-CoA synthetase-like"/>
    <property type="match status" value="1"/>
</dbReference>
<gene>
    <name evidence="2" type="ORF">SAMN04487946_105176</name>
</gene>
<dbReference type="OrthoDB" id="205088at2157"/>
<dbReference type="Gene3D" id="3.40.50.12780">
    <property type="entry name" value="N-terminal domain of ligase-like"/>
    <property type="match status" value="1"/>
</dbReference>
<name>A0A1H3GIG3_9EURY</name>
<organism evidence="2 3">
    <name type="scientific">Halobellus clavatus</name>
    <dbReference type="NCBI Taxonomy" id="660517"/>
    <lineage>
        <taxon>Archaea</taxon>
        <taxon>Methanobacteriati</taxon>
        <taxon>Methanobacteriota</taxon>
        <taxon>Stenosarchaea group</taxon>
        <taxon>Halobacteria</taxon>
        <taxon>Halobacteriales</taxon>
        <taxon>Haloferacaceae</taxon>
        <taxon>Halobellus</taxon>
    </lineage>
</organism>
<keyword evidence="3" id="KW-1185">Reference proteome</keyword>
<sequence>MPTDPDSDADAGADGEPAESDESWPAPCSDPQTLGDLVARDRRTSGVALRAPSSGRAYSYRDFVTTSYKSGNVLRYLGVRGGDEVLVVPGTAPEPVLALYGAAQLGAATRFADTVRGDPPRTVLAPVAREREFALPPGHNLAVHGGPPDDPKTTHWEAEVWSENPAVHPADVAPDDPLLLAEDRTYTHAAMLSAAVTVVDSAGLSPGDTVVIDEPIREPGVVAAGLVAPILAGATTVLPDGDERPAAAADGSLTDDPGRTVVIARGGPNADQSVVDAGQYVDPDTVEFDGH</sequence>
<feature type="compositionally biased region" description="Acidic residues" evidence="1">
    <location>
        <begin position="1"/>
        <end position="22"/>
    </location>
</feature>
<feature type="region of interest" description="Disordered" evidence="1">
    <location>
        <begin position="1"/>
        <end position="41"/>
    </location>
</feature>
<proteinExistence type="predicted"/>
<evidence type="ECO:0000313" key="2">
    <source>
        <dbReference type="EMBL" id="SDY02815.1"/>
    </source>
</evidence>
<feature type="region of interest" description="Disordered" evidence="1">
    <location>
        <begin position="239"/>
        <end position="258"/>
    </location>
</feature>
<dbReference type="RefSeq" id="WP_089766996.1">
    <property type="nucleotide sequence ID" value="NZ_FNPB01000005.1"/>
</dbReference>
<evidence type="ECO:0000256" key="1">
    <source>
        <dbReference type="SAM" id="MobiDB-lite"/>
    </source>
</evidence>
<dbReference type="EMBL" id="FNPB01000005">
    <property type="protein sequence ID" value="SDY02815.1"/>
    <property type="molecule type" value="Genomic_DNA"/>
</dbReference>
<reference evidence="3" key="1">
    <citation type="submission" date="2016-10" db="EMBL/GenBank/DDBJ databases">
        <authorList>
            <person name="Varghese N."/>
            <person name="Submissions S."/>
        </authorList>
    </citation>
    <scope>NUCLEOTIDE SEQUENCE [LARGE SCALE GENOMIC DNA]</scope>
    <source>
        <strain evidence="3">CGMCC 1.10118</strain>
    </source>
</reference>